<protein>
    <submittedName>
        <fullName evidence="2">Uncharacterized protein</fullName>
    </submittedName>
</protein>
<keyword evidence="3" id="KW-1185">Reference proteome</keyword>
<dbReference type="Proteomes" id="UP000824540">
    <property type="component" value="Unassembled WGS sequence"/>
</dbReference>
<gene>
    <name evidence="2" type="ORF">JZ751_003701</name>
</gene>
<proteinExistence type="predicted"/>
<name>A0A8T2MUA1_9TELE</name>
<sequence>MDWLIFQSPCSQYQVSMTTVPTFEKIQTPSSDRALCLGTRLQISSSGTGRLWRGGNKQGQPRVAPQRGRSPQSVKKHMVQRQGVARLQSGEIFRHTCPVLSATSFAFHGLEWDPFSDRDVCEILQRDGVGGAGGGVTAKLSNHTAFIQLICAVTLQWST</sequence>
<accession>A0A8T2MUA1</accession>
<dbReference type="EMBL" id="JAFBMS010001092">
    <property type="protein sequence ID" value="KAG9329561.1"/>
    <property type="molecule type" value="Genomic_DNA"/>
</dbReference>
<comment type="caution">
    <text evidence="2">The sequence shown here is derived from an EMBL/GenBank/DDBJ whole genome shotgun (WGS) entry which is preliminary data.</text>
</comment>
<evidence type="ECO:0000313" key="3">
    <source>
        <dbReference type="Proteomes" id="UP000824540"/>
    </source>
</evidence>
<feature type="region of interest" description="Disordered" evidence="1">
    <location>
        <begin position="47"/>
        <end position="74"/>
    </location>
</feature>
<evidence type="ECO:0000256" key="1">
    <source>
        <dbReference type="SAM" id="MobiDB-lite"/>
    </source>
</evidence>
<reference evidence="2" key="1">
    <citation type="thesis" date="2021" institute="BYU ScholarsArchive" country="Provo, UT, USA">
        <title>Applications of and Algorithms for Genome Assembly and Genomic Analyses with an Emphasis on Marine Teleosts.</title>
        <authorList>
            <person name="Pickett B.D."/>
        </authorList>
    </citation>
    <scope>NUCLEOTIDE SEQUENCE</scope>
    <source>
        <strain evidence="2">HI-2016</strain>
    </source>
</reference>
<evidence type="ECO:0000313" key="2">
    <source>
        <dbReference type="EMBL" id="KAG9329561.1"/>
    </source>
</evidence>
<organism evidence="2 3">
    <name type="scientific">Albula glossodonta</name>
    <name type="common">roundjaw bonefish</name>
    <dbReference type="NCBI Taxonomy" id="121402"/>
    <lineage>
        <taxon>Eukaryota</taxon>
        <taxon>Metazoa</taxon>
        <taxon>Chordata</taxon>
        <taxon>Craniata</taxon>
        <taxon>Vertebrata</taxon>
        <taxon>Euteleostomi</taxon>
        <taxon>Actinopterygii</taxon>
        <taxon>Neopterygii</taxon>
        <taxon>Teleostei</taxon>
        <taxon>Albuliformes</taxon>
        <taxon>Albulidae</taxon>
        <taxon>Albula</taxon>
    </lineage>
</organism>
<dbReference type="AlphaFoldDB" id="A0A8T2MUA1"/>